<dbReference type="Proteomes" id="UP000887565">
    <property type="component" value="Unplaced"/>
</dbReference>
<evidence type="ECO:0000256" key="1">
    <source>
        <dbReference type="ARBA" id="ARBA00022527"/>
    </source>
</evidence>
<reference evidence="7" key="1">
    <citation type="submission" date="2022-11" db="UniProtKB">
        <authorList>
            <consortium name="WormBaseParasite"/>
        </authorList>
    </citation>
    <scope>IDENTIFICATION</scope>
</reference>
<dbReference type="GO" id="GO:0005524">
    <property type="term" value="F:ATP binding"/>
    <property type="evidence" value="ECO:0007669"/>
    <property type="project" value="UniProtKB-KW"/>
</dbReference>
<dbReference type="GO" id="GO:0005634">
    <property type="term" value="C:nucleus"/>
    <property type="evidence" value="ECO:0007669"/>
    <property type="project" value="TreeGrafter"/>
</dbReference>
<evidence type="ECO:0000256" key="5">
    <source>
        <dbReference type="ARBA" id="ARBA00022840"/>
    </source>
</evidence>
<organism evidence="6 7">
    <name type="scientific">Romanomermis culicivorax</name>
    <name type="common">Nematode worm</name>
    <dbReference type="NCBI Taxonomy" id="13658"/>
    <lineage>
        <taxon>Eukaryota</taxon>
        <taxon>Metazoa</taxon>
        <taxon>Ecdysozoa</taxon>
        <taxon>Nematoda</taxon>
        <taxon>Enoplea</taxon>
        <taxon>Dorylaimia</taxon>
        <taxon>Mermithida</taxon>
        <taxon>Mermithoidea</taxon>
        <taxon>Mermithidae</taxon>
        <taxon>Romanomermis</taxon>
    </lineage>
</organism>
<evidence type="ECO:0000256" key="3">
    <source>
        <dbReference type="ARBA" id="ARBA00022741"/>
    </source>
</evidence>
<keyword evidence="3" id="KW-0547">Nucleotide-binding</keyword>
<proteinExistence type="predicted"/>
<dbReference type="GO" id="GO:0043065">
    <property type="term" value="P:positive regulation of apoptotic process"/>
    <property type="evidence" value="ECO:0007669"/>
    <property type="project" value="TreeGrafter"/>
</dbReference>
<dbReference type="WBParaSite" id="nRc.2.0.1.t21564-RA">
    <property type="protein sequence ID" value="nRc.2.0.1.t21564-RA"/>
    <property type="gene ID" value="nRc.2.0.1.g21564"/>
</dbReference>
<dbReference type="SUPFAM" id="SSF56112">
    <property type="entry name" value="Protein kinase-like (PK-like)"/>
    <property type="match status" value="1"/>
</dbReference>
<protein>
    <submittedName>
        <fullName evidence="7">Protein kinase domain-containing protein</fullName>
    </submittedName>
</protein>
<sequence>MDEKKEEKIEQSLKICNIYEKVIKLTKKKNLVKRCVHRASGQEFAVKFVILRRVGTSRRGAKRTGIERKIEILGKLGSHGTIVHLQDVLKSAIDVILILG</sequence>
<dbReference type="GO" id="GO:0004674">
    <property type="term" value="F:protein serine/threonine kinase activity"/>
    <property type="evidence" value="ECO:0007669"/>
    <property type="project" value="UniProtKB-KW"/>
</dbReference>
<keyword evidence="2" id="KW-0808">Transferase</keyword>
<keyword evidence="4" id="KW-0418">Kinase</keyword>
<accession>A0A915J728</accession>
<dbReference type="PANTHER" id="PTHR24342:SF14">
    <property type="entry name" value="DEATH-ASSOCIATED PROTEIN KINASE DAPK-1"/>
    <property type="match status" value="1"/>
</dbReference>
<dbReference type="InterPro" id="IPR011009">
    <property type="entry name" value="Kinase-like_dom_sf"/>
</dbReference>
<keyword evidence="5" id="KW-0067">ATP-binding</keyword>
<keyword evidence="1" id="KW-0723">Serine/threonine-protein kinase</keyword>
<dbReference type="PANTHER" id="PTHR24342">
    <property type="entry name" value="SERINE/THREONINE-PROTEIN KINASE 17"/>
    <property type="match status" value="1"/>
</dbReference>
<keyword evidence="6" id="KW-1185">Reference proteome</keyword>
<evidence type="ECO:0000313" key="6">
    <source>
        <dbReference type="Proteomes" id="UP000887565"/>
    </source>
</evidence>
<dbReference type="GO" id="GO:0035556">
    <property type="term" value="P:intracellular signal transduction"/>
    <property type="evidence" value="ECO:0007669"/>
    <property type="project" value="TreeGrafter"/>
</dbReference>
<dbReference type="AlphaFoldDB" id="A0A915J728"/>
<evidence type="ECO:0000256" key="2">
    <source>
        <dbReference type="ARBA" id="ARBA00022679"/>
    </source>
</evidence>
<evidence type="ECO:0000256" key="4">
    <source>
        <dbReference type="ARBA" id="ARBA00022777"/>
    </source>
</evidence>
<dbReference type="Gene3D" id="3.30.200.20">
    <property type="entry name" value="Phosphorylase Kinase, domain 1"/>
    <property type="match status" value="1"/>
</dbReference>
<evidence type="ECO:0000313" key="7">
    <source>
        <dbReference type="WBParaSite" id="nRc.2.0.1.t21564-RA"/>
    </source>
</evidence>
<name>A0A915J728_ROMCU</name>